<gene>
    <name evidence="3" type="ORF">DM02DRAFT_666530</name>
</gene>
<dbReference type="PROSITE" id="PS51257">
    <property type="entry name" value="PROKAR_LIPOPROTEIN"/>
    <property type="match status" value="1"/>
</dbReference>
<dbReference type="PANTHER" id="PTHR28092:SF1">
    <property type="entry name" value="FACTOR-INDUCED GENE 1 PROTEIN"/>
    <property type="match status" value="1"/>
</dbReference>
<name>A0A2V1ED56_9PLEO</name>
<evidence type="ECO:0000256" key="1">
    <source>
        <dbReference type="SAM" id="MobiDB-lite"/>
    </source>
</evidence>
<keyword evidence="2" id="KW-0472">Membrane</keyword>
<evidence type="ECO:0000256" key="2">
    <source>
        <dbReference type="SAM" id="Phobius"/>
    </source>
</evidence>
<dbReference type="GO" id="GO:0000747">
    <property type="term" value="P:conjugation with cellular fusion"/>
    <property type="evidence" value="ECO:0007669"/>
    <property type="project" value="TreeGrafter"/>
</dbReference>
<evidence type="ECO:0000313" key="4">
    <source>
        <dbReference type="Proteomes" id="UP000244855"/>
    </source>
</evidence>
<feature type="compositionally biased region" description="Basic and acidic residues" evidence="1">
    <location>
        <begin position="296"/>
        <end position="307"/>
    </location>
</feature>
<dbReference type="InterPro" id="IPR033481">
    <property type="entry name" value="Dni1/Fig1"/>
</dbReference>
<feature type="region of interest" description="Disordered" evidence="1">
    <location>
        <begin position="287"/>
        <end position="316"/>
    </location>
</feature>
<feature type="transmembrane region" description="Helical" evidence="2">
    <location>
        <begin position="182"/>
        <end position="204"/>
    </location>
</feature>
<accession>A0A2V1ED56</accession>
<protein>
    <submittedName>
        <fullName evidence="3">Uncharacterized protein</fullName>
    </submittedName>
</protein>
<dbReference type="AlphaFoldDB" id="A0A2V1ED56"/>
<dbReference type="STRING" id="97972.A0A2V1ED56"/>
<dbReference type="Proteomes" id="UP000244855">
    <property type="component" value="Unassembled WGS sequence"/>
</dbReference>
<organism evidence="3 4">
    <name type="scientific">Periconia macrospinosa</name>
    <dbReference type="NCBI Taxonomy" id="97972"/>
    <lineage>
        <taxon>Eukaryota</taxon>
        <taxon>Fungi</taxon>
        <taxon>Dikarya</taxon>
        <taxon>Ascomycota</taxon>
        <taxon>Pezizomycotina</taxon>
        <taxon>Dothideomycetes</taxon>
        <taxon>Pleosporomycetidae</taxon>
        <taxon>Pleosporales</taxon>
        <taxon>Massarineae</taxon>
        <taxon>Periconiaceae</taxon>
        <taxon>Periconia</taxon>
    </lineage>
</organism>
<keyword evidence="2" id="KW-0812">Transmembrane</keyword>
<dbReference type="GO" id="GO:0016020">
    <property type="term" value="C:membrane"/>
    <property type="evidence" value="ECO:0007669"/>
    <property type="project" value="InterPro"/>
</dbReference>
<evidence type="ECO:0000313" key="3">
    <source>
        <dbReference type="EMBL" id="PVI07614.1"/>
    </source>
</evidence>
<reference evidence="3 4" key="1">
    <citation type="journal article" date="2018" name="Sci. Rep.">
        <title>Comparative genomics provides insights into the lifestyle and reveals functional heterogeneity of dark septate endophytic fungi.</title>
        <authorList>
            <person name="Knapp D.G."/>
            <person name="Nemeth J.B."/>
            <person name="Barry K."/>
            <person name="Hainaut M."/>
            <person name="Henrissat B."/>
            <person name="Johnson J."/>
            <person name="Kuo A."/>
            <person name="Lim J.H.P."/>
            <person name="Lipzen A."/>
            <person name="Nolan M."/>
            <person name="Ohm R.A."/>
            <person name="Tamas L."/>
            <person name="Grigoriev I.V."/>
            <person name="Spatafora J.W."/>
            <person name="Nagy L.G."/>
            <person name="Kovacs G.M."/>
        </authorList>
    </citation>
    <scope>NUCLEOTIDE SEQUENCE [LARGE SCALE GENOMIC DNA]</scope>
    <source>
        <strain evidence="3 4">DSE2036</strain>
    </source>
</reference>
<dbReference type="EMBL" id="KZ805303">
    <property type="protein sequence ID" value="PVI07614.1"/>
    <property type="molecule type" value="Genomic_DNA"/>
</dbReference>
<dbReference type="OrthoDB" id="3550957at2759"/>
<feature type="transmembrane region" description="Helical" evidence="2">
    <location>
        <begin position="236"/>
        <end position="259"/>
    </location>
</feature>
<proteinExistence type="predicted"/>
<feature type="transmembrane region" description="Helical" evidence="2">
    <location>
        <begin position="20"/>
        <end position="40"/>
    </location>
</feature>
<dbReference type="Pfam" id="PF12351">
    <property type="entry name" value="Fig1"/>
    <property type="match status" value="1"/>
</dbReference>
<feature type="transmembrane region" description="Helical" evidence="2">
    <location>
        <begin position="139"/>
        <end position="161"/>
    </location>
</feature>
<dbReference type="GO" id="GO:0043332">
    <property type="term" value="C:mating projection tip"/>
    <property type="evidence" value="ECO:0007669"/>
    <property type="project" value="TreeGrafter"/>
</dbReference>
<sequence>MAPKKDKKGNAGGMFKSVGWQHLCMFLQACSIIAGSYLLAGCVSDPNTYVLDLSYSNDTSPFILNPLEKQVSTLLNEQIGSSELQVRTSYFHMCVRNHRADWKCSRNDDYLAEQFGLDQDPLDLVGAVSEFRDEVLTPWVLVVGIALEFLSIVLFATFPGWKKVRDHETGEVRSFKPSPKKFVVNLAWMFSFLAFVLTMVNAVWQLTSYDGARAMIRIAFEGNVRPSQSSMGQKLPYYNCFFAGQAAMWFTYYVVCIFWPNELAKCSDHASKPESERSLVAEAAREHELQVQNPKESTEYVRVHEQETSPPNYGRV</sequence>
<dbReference type="PANTHER" id="PTHR28092">
    <property type="entry name" value="FACTOR-INDUCED GENE 1 PROTEIN"/>
    <property type="match status" value="1"/>
</dbReference>
<keyword evidence="2" id="KW-1133">Transmembrane helix</keyword>
<keyword evidence="4" id="KW-1185">Reference proteome</keyword>